<feature type="domain" description="FAD-dependent protein C-terminal" evidence="1">
    <location>
        <begin position="219"/>
        <end position="398"/>
    </location>
</feature>
<dbReference type="AlphaFoldDB" id="A0A7J4K0X8"/>
<name>A0A7J4K0X8_9ARCH</name>
<evidence type="ECO:0000259" key="1">
    <source>
        <dbReference type="Pfam" id="PF21688"/>
    </source>
</evidence>
<dbReference type="Pfam" id="PF05834">
    <property type="entry name" value="Lycopene_cycl"/>
    <property type="match status" value="1"/>
</dbReference>
<dbReference type="PIRSF" id="PIRSF038984">
    <property type="entry name" value="FAD_binding_protein"/>
    <property type="match status" value="1"/>
</dbReference>
<dbReference type="Gene3D" id="3.50.50.60">
    <property type="entry name" value="FAD/NAD(P)-binding domain"/>
    <property type="match status" value="2"/>
</dbReference>
<dbReference type="InterPro" id="IPR049516">
    <property type="entry name" value="FAD-depend_C"/>
</dbReference>
<dbReference type="PANTHER" id="PTHR43106">
    <property type="entry name" value="DEHYDROGENASE-RELATED"/>
    <property type="match status" value="1"/>
</dbReference>
<gene>
    <name evidence="2" type="ORF">HA222_00640</name>
</gene>
<dbReference type="SUPFAM" id="SSF51905">
    <property type="entry name" value="FAD/NAD(P)-binding domain"/>
    <property type="match status" value="1"/>
</dbReference>
<dbReference type="PANTHER" id="PTHR43106:SF1">
    <property type="entry name" value="DEHYDROGENASE-RELATED"/>
    <property type="match status" value="1"/>
</dbReference>
<evidence type="ECO:0000313" key="3">
    <source>
        <dbReference type="Proteomes" id="UP000590964"/>
    </source>
</evidence>
<dbReference type="InterPro" id="IPR028348">
    <property type="entry name" value="FAD-binding_protein"/>
</dbReference>
<sequence length="450" mass="49358">MGEANFDIAIVGAGPAGLFAALELVSKKPGLKVALIDKGASIKNRQKSEVMCGIGGSGTWSDGKLHFSPVLSHEKILDFFPVSEYQKIMDSVEQTFLDFGVDAEVYPKNWEKVQELVEECKRKNIHLVPRKLRHVGSDKLPKVIENFENFLREKNVKILEKTEVTDIIDGKKCSGVILSDGSKILAKSVILAPGRIGTKWLQDVARKHGIAFEFETVEIGVRVEFPAEIMKRFAELMYEAIFVIQTPSYDDFVRTFCPCPNGMVSTEQYDGFVCVNGHSNSSHLSENSNFAFVSKVRLTEPVENTTAYARSIAQLATTIGGGKPIIQRLTDFKKHRRSTWERINKCLTKPTLTDVTPGDIAMALPARVVQNLREGLEALDKVMPGIDSDNTLLYAPEVKLRSSKIQTSKSLETKIENLFVAGDGAGVSGNIVGAAATGIIAARGVLEKVG</sequence>
<dbReference type="InterPro" id="IPR036188">
    <property type="entry name" value="FAD/NAD-bd_sf"/>
</dbReference>
<evidence type="ECO:0000313" key="2">
    <source>
        <dbReference type="EMBL" id="HIH21156.1"/>
    </source>
</evidence>
<organism evidence="2 3">
    <name type="scientific">Candidatus Iainarchaeum sp</name>
    <dbReference type="NCBI Taxonomy" id="3101447"/>
    <lineage>
        <taxon>Archaea</taxon>
        <taxon>Candidatus Iainarchaeota</taxon>
        <taxon>Candidatus Iainarchaeia</taxon>
        <taxon>Candidatus Iainarchaeales</taxon>
        <taxon>Candidatus Iainarchaeaceae</taxon>
        <taxon>Candidatus Iainarchaeum</taxon>
    </lineage>
</organism>
<comment type="caution">
    <text evidence="2">The sequence shown here is derived from an EMBL/GenBank/DDBJ whole genome shotgun (WGS) entry which is preliminary data.</text>
</comment>
<dbReference type="Proteomes" id="UP000590964">
    <property type="component" value="Unassembled WGS sequence"/>
</dbReference>
<dbReference type="Pfam" id="PF21688">
    <property type="entry name" value="FAD-depend_C"/>
    <property type="match status" value="1"/>
</dbReference>
<protein>
    <submittedName>
        <fullName evidence="2">FAD-binding protein</fullName>
    </submittedName>
</protein>
<proteinExistence type="predicted"/>
<accession>A0A7J4K0X8</accession>
<dbReference type="PRINTS" id="PR00368">
    <property type="entry name" value="FADPNR"/>
</dbReference>
<dbReference type="EMBL" id="DUFW01000008">
    <property type="protein sequence ID" value="HIH21156.1"/>
    <property type="molecule type" value="Genomic_DNA"/>
</dbReference>
<reference evidence="3" key="1">
    <citation type="journal article" date="2020" name="bioRxiv">
        <title>A rank-normalized archaeal taxonomy based on genome phylogeny resolves widespread incomplete and uneven classifications.</title>
        <authorList>
            <person name="Rinke C."/>
            <person name="Chuvochina M."/>
            <person name="Mussig A.J."/>
            <person name="Chaumeil P.-A."/>
            <person name="Waite D.W."/>
            <person name="Whitman W.B."/>
            <person name="Parks D.H."/>
            <person name="Hugenholtz P."/>
        </authorList>
    </citation>
    <scope>NUCLEOTIDE SEQUENCE [LARGE SCALE GENOMIC DNA]</scope>
</reference>